<feature type="coiled-coil region" evidence="12">
    <location>
        <begin position="977"/>
        <end position="1011"/>
    </location>
</feature>
<dbReference type="GO" id="GO:0003684">
    <property type="term" value="F:damaged DNA binding"/>
    <property type="evidence" value="ECO:0007669"/>
    <property type="project" value="TreeGrafter"/>
</dbReference>
<dbReference type="PANTHER" id="PTHR19306">
    <property type="entry name" value="STRUCTURAL MAINTENANCE OF CHROMOSOMES 5,6 SMC5, SMC6"/>
    <property type="match status" value="1"/>
</dbReference>
<evidence type="ECO:0000256" key="10">
    <source>
        <dbReference type="ARBA" id="ARBA00023204"/>
    </source>
</evidence>
<evidence type="ECO:0000313" key="15">
    <source>
        <dbReference type="EMBL" id="ORY31746.1"/>
    </source>
</evidence>
<comment type="similarity">
    <text evidence="3">Belongs to the SMC family. SMC6 subfamily.</text>
</comment>
<dbReference type="AlphaFoldDB" id="A0A1Y2BAM7"/>
<dbReference type="GO" id="GO:0000724">
    <property type="term" value="P:double-strand break repair via homologous recombination"/>
    <property type="evidence" value="ECO:0007669"/>
    <property type="project" value="TreeGrafter"/>
</dbReference>
<evidence type="ECO:0000256" key="12">
    <source>
        <dbReference type="SAM" id="Coils"/>
    </source>
</evidence>
<keyword evidence="10" id="KW-0234">DNA repair</keyword>
<dbReference type="GO" id="GO:0003697">
    <property type="term" value="F:single-stranded DNA binding"/>
    <property type="evidence" value="ECO:0007669"/>
    <property type="project" value="TreeGrafter"/>
</dbReference>
<dbReference type="InterPro" id="IPR003395">
    <property type="entry name" value="RecF/RecN/SMC_N"/>
</dbReference>
<feature type="compositionally biased region" description="Low complexity" evidence="13">
    <location>
        <begin position="69"/>
        <end position="90"/>
    </location>
</feature>
<keyword evidence="4" id="KW-0158">Chromosome</keyword>
<evidence type="ECO:0000313" key="16">
    <source>
        <dbReference type="Proteomes" id="UP000193642"/>
    </source>
</evidence>
<evidence type="ECO:0000259" key="14">
    <source>
        <dbReference type="Pfam" id="PF02463"/>
    </source>
</evidence>
<evidence type="ECO:0000256" key="4">
    <source>
        <dbReference type="ARBA" id="ARBA00022454"/>
    </source>
</evidence>
<feature type="compositionally biased region" description="Polar residues" evidence="13">
    <location>
        <begin position="1"/>
        <end position="13"/>
    </location>
</feature>
<dbReference type="OrthoDB" id="10072614at2759"/>
<evidence type="ECO:0000256" key="1">
    <source>
        <dbReference type="ARBA" id="ARBA00004123"/>
    </source>
</evidence>
<evidence type="ECO:0000256" key="9">
    <source>
        <dbReference type="ARBA" id="ARBA00023172"/>
    </source>
</evidence>
<evidence type="ECO:0000256" key="3">
    <source>
        <dbReference type="ARBA" id="ARBA00006793"/>
    </source>
</evidence>
<organism evidence="15 16">
    <name type="scientific">Rhizoclosmatium globosum</name>
    <dbReference type="NCBI Taxonomy" id="329046"/>
    <lineage>
        <taxon>Eukaryota</taxon>
        <taxon>Fungi</taxon>
        <taxon>Fungi incertae sedis</taxon>
        <taxon>Chytridiomycota</taxon>
        <taxon>Chytridiomycota incertae sedis</taxon>
        <taxon>Chytridiomycetes</taxon>
        <taxon>Chytridiales</taxon>
        <taxon>Chytriomycetaceae</taxon>
        <taxon>Rhizoclosmatium</taxon>
    </lineage>
</organism>
<evidence type="ECO:0000256" key="8">
    <source>
        <dbReference type="ARBA" id="ARBA00023054"/>
    </source>
</evidence>
<feature type="coiled-coil region" evidence="12">
    <location>
        <begin position="825"/>
        <end position="936"/>
    </location>
</feature>
<evidence type="ECO:0000256" key="2">
    <source>
        <dbReference type="ARBA" id="ARBA00004286"/>
    </source>
</evidence>
<evidence type="ECO:0000256" key="6">
    <source>
        <dbReference type="ARBA" id="ARBA00022763"/>
    </source>
</evidence>
<evidence type="ECO:0000256" key="11">
    <source>
        <dbReference type="ARBA" id="ARBA00023242"/>
    </source>
</evidence>
<dbReference type="Proteomes" id="UP000193642">
    <property type="component" value="Unassembled WGS sequence"/>
</dbReference>
<dbReference type="EMBL" id="MCGO01000075">
    <property type="protein sequence ID" value="ORY31746.1"/>
    <property type="molecule type" value="Genomic_DNA"/>
</dbReference>
<feature type="coiled-coil region" evidence="12">
    <location>
        <begin position="489"/>
        <end position="537"/>
    </location>
</feature>
<feature type="coiled-coil region" evidence="12">
    <location>
        <begin position="343"/>
        <end position="403"/>
    </location>
</feature>
<name>A0A1Y2BAM7_9FUNG</name>
<feature type="coiled-coil region" evidence="12">
    <location>
        <begin position="761"/>
        <end position="795"/>
    </location>
</feature>
<dbReference type="GO" id="GO:0030915">
    <property type="term" value="C:Smc5-Smc6 complex"/>
    <property type="evidence" value="ECO:0007669"/>
    <property type="project" value="TreeGrafter"/>
</dbReference>
<dbReference type="Gene3D" id="1.10.287.1490">
    <property type="match status" value="1"/>
</dbReference>
<dbReference type="GO" id="GO:0005524">
    <property type="term" value="F:ATP binding"/>
    <property type="evidence" value="ECO:0007669"/>
    <property type="project" value="UniProtKB-KW"/>
</dbReference>
<keyword evidence="15" id="KW-0378">Hydrolase</keyword>
<keyword evidence="9" id="KW-0233">DNA recombination</keyword>
<reference evidence="15 16" key="1">
    <citation type="submission" date="2016-07" db="EMBL/GenBank/DDBJ databases">
        <title>Pervasive Adenine N6-methylation of Active Genes in Fungi.</title>
        <authorList>
            <consortium name="DOE Joint Genome Institute"/>
            <person name="Mondo S.J."/>
            <person name="Dannebaum R.O."/>
            <person name="Kuo R.C."/>
            <person name="Labutti K."/>
            <person name="Haridas S."/>
            <person name="Kuo A."/>
            <person name="Salamov A."/>
            <person name="Ahrendt S.R."/>
            <person name="Lipzen A."/>
            <person name="Sullivan W."/>
            <person name="Andreopoulos W.B."/>
            <person name="Clum A."/>
            <person name="Lindquist E."/>
            <person name="Daum C."/>
            <person name="Ramamoorthy G.K."/>
            <person name="Gryganskyi A."/>
            <person name="Culley D."/>
            <person name="Magnuson J.K."/>
            <person name="James T.Y."/>
            <person name="O'Malley M.A."/>
            <person name="Stajich J.E."/>
            <person name="Spatafora J.W."/>
            <person name="Visel A."/>
            <person name="Grigoriev I.V."/>
        </authorList>
    </citation>
    <scope>NUCLEOTIDE SEQUENCE [LARGE SCALE GENOMIC DNA]</scope>
    <source>
        <strain evidence="15 16">JEL800</strain>
    </source>
</reference>
<comment type="subcellular location">
    <subcellularLocation>
        <location evidence="2">Chromosome</location>
    </subcellularLocation>
    <subcellularLocation>
        <location evidence="1">Nucleus</location>
    </subcellularLocation>
</comment>
<evidence type="ECO:0000256" key="7">
    <source>
        <dbReference type="ARBA" id="ARBA00022840"/>
    </source>
</evidence>
<dbReference type="STRING" id="329046.A0A1Y2BAM7"/>
<dbReference type="PANTHER" id="PTHR19306:SF6">
    <property type="entry name" value="STRUCTURAL MAINTENANCE OF CHROMOSOMES PROTEIN 6"/>
    <property type="match status" value="1"/>
</dbReference>
<dbReference type="GO" id="GO:0005634">
    <property type="term" value="C:nucleus"/>
    <property type="evidence" value="ECO:0007669"/>
    <property type="project" value="UniProtKB-SubCell"/>
</dbReference>
<dbReference type="InterPro" id="IPR027417">
    <property type="entry name" value="P-loop_NTPase"/>
</dbReference>
<proteinExistence type="inferred from homology"/>
<gene>
    <name evidence="15" type="ORF">BCR33DRAFT_723821</name>
</gene>
<keyword evidence="16" id="KW-1185">Reference proteome</keyword>
<protein>
    <submittedName>
        <fullName evidence="15">p-loop containing nucleoside triphosphate hydrolase protein</fullName>
    </submittedName>
</protein>
<feature type="domain" description="RecF/RecN/SMC N-terminal" evidence="14">
    <location>
        <begin position="135"/>
        <end position="1144"/>
    </location>
</feature>
<dbReference type="GO" id="GO:0016787">
    <property type="term" value="F:hydrolase activity"/>
    <property type="evidence" value="ECO:0007669"/>
    <property type="project" value="UniProtKB-KW"/>
</dbReference>
<keyword evidence="7" id="KW-0067">ATP-binding</keyword>
<evidence type="ECO:0000256" key="5">
    <source>
        <dbReference type="ARBA" id="ARBA00022741"/>
    </source>
</evidence>
<keyword evidence="11" id="KW-0539">Nucleus</keyword>
<keyword evidence="5" id="KW-0547">Nucleotide-binding</keyword>
<dbReference type="SUPFAM" id="SSF52540">
    <property type="entry name" value="P-loop containing nucleoside triphosphate hydrolases"/>
    <property type="match status" value="1"/>
</dbReference>
<evidence type="ECO:0000256" key="13">
    <source>
        <dbReference type="SAM" id="MobiDB-lite"/>
    </source>
</evidence>
<sequence>MFRPSTKQQSPFATTTTTTTTLKATRSTRSVPPKEPDDDSEEAKENPSQSQSQSQRVSTPTSAVLDGVSSTTTTTDNDNESDTNAKNNNEMDIDDDDQIDNIRPPAAKKQKKSGARSIKLSKEKVLALPACTGSLERVELVQFMCHQFFELNFNPKINFVIGHNGSGKSAILTGIMVCLGGKAGTTGRGSSVKSLVMEGKSVGSVSVSLHNKGPDAYKPEIYGQTIIIERRLSKEGAGAYKIMDADGHTQSTRKQDLTAILDHHSISIDNPLSILTQDTSRQFLANSTSKDKYSFFAKGTLLEPLSESHTYANTKFAEATESYKQRTALLPDIKKEYEAAQLLWNEMKKFDNLEDEIAMLKQKVAWAHVEAKEAEVNSAVRRLQNAERKMAERAQSLASAEEKLQLQVEREETVKEFLQTMEGSAEPLNARFREAQAGIREIQEQASTFDGNIANAKRLITAAQQTRTKMIQRIAEETRKLGGEDRAVREQKRAQIETLKAEMEAAGAVITQISQNLELAEIEKQTIESKLSNLRATQTRLRTSIQDEDRAKQQLQNSSYDRVAAYGQNMTQVLNAIQDITRRGGWEGNEPIGPLGLSIQLKKPEYRQVIESVLGGLLRSFVVDTQRDRATLNSVFQRFNMRGISVLKQDGREINEASGMPDPRYETIIIKNRVVTKQLVIHLHIERLGLAMTNMEADEMVTSGEGGRAPRNLNCVWTKDVVQIGGAGGSFQTSAKTIKAGGMPMLGVEVEHEIRHRKEVIDRLNQELVGVNREIAQAEHELGVVNENIRKLRSDRQRSAQATGRCNHEIQRLQDSLVEEEPAQIGVFEDQKKQAEEEIEGQEMQLKGLEESKRALLQEMAGKRAEANALKNELDQIVANREAERRKLREIQEEKIRLDRLKQEINAKHQELVDATKQAKALITELEDEVSAMSETAMQVSDGVRVETEGKTVEALGQIIRTKEATLRESLRQLGSREQISANLQEKKQTYEEAREEKMKVAQLLKLLQESIDGRMDDWKLLQYKITKRAKNSFTMLMDKRGFNAQLLIDHSKSELDLKVDVHNLGLSQGKNKDKDPKTLSGGEKSFSTVCLLLSLWESMGNPFRALDEFDVFMDAVNRKISMQNMIRYARKDAITPCQYIFITPQDMSHVPEFNAPDVKIQKLNDPERGQTTLNFPRQD</sequence>
<dbReference type="GO" id="GO:0035861">
    <property type="term" value="C:site of double-strand break"/>
    <property type="evidence" value="ECO:0007669"/>
    <property type="project" value="TreeGrafter"/>
</dbReference>
<keyword evidence="6" id="KW-0227">DNA damage</keyword>
<feature type="region of interest" description="Disordered" evidence="13">
    <location>
        <begin position="1"/>
        <end position="116"/>
    </location>
</feature>
<dbReference type="Pfam" id="PF02463">
    <property type="entry name" value="SMC_N"/>
    <property type="match status" value="1"/>
</dbReference>
<keyword evidence="8 12" id="KW-0175">Coiled coil</keyword>
<accession>A0A1Y2BAM7</accession>
<comment type="caution">
    <text evidence="15">The sequence shown here is derived from an EMBL/GenBank/DDBJ whole genome shotgun (WGS) entry which is preliminary data.</text>
</comment>
<dbReference type="Gene3D" id="3.40.50.300">
    <property type="entry name" value="P-loop containing nucleotide triphosphate hydrolases"/>
    <property type="match status" value="2"/>
</dbReference>